<dbReference type="InterPro" id="IPR016024">
    <property type="entry name" value="ARM-type_fold"/>
</dbReference>
<comment type="subcellular location">
    <subcellularLocation>
        <location evidence="2 5">Nucleus</location>
    </subcellularLocation>
</comment>
<dbReference type="Proteomes" id="UP000521943">
    <property type="component" value="Unassembled WGS sequence"/>
</dbReference>
<feature type="domain" description="Pre-rRNA-processing protein Ipi1 N-terminal" evidence="7">
    <location>
        <begin position="140"/>
        <end position="242"/>
    </location>
</feature>
<dbReference type="OrthoDB" id="361362at2759"/>
<dbReference type="InterPro" id="IPR011989">
    <property type="entry name" value="ARM-like"/>
</dbReference>
<dbReference type="GO" id="GO:0006364">
    <property type="term" value="P:rRNA processing"/>
    <property type="evidence" value="ECO:0007669"/>
    <property type="project" value="UniProtKB-UniRule"/>
</dbReference>
<dbReference type="EMBL" id="JACGCI010000001">
    <property type="protein sequence ID" value="KAF6765969.1"/>
    <property type="molecule type" value="Genomic_DNA"/>
</dbReference>
<dbReference type="PANTHER" id="PTHR16056:SF2">
    <property type="entry name" value="TESTIS-EXPRESSED PROTEIN 10"/>
    <property type="match status" value="1"/>
</dbReference>
<evidence type="ECO:0000256" key="5">
    <source>
        <dbReference type="RuleBase" id="RU368021"/>
    </source>
</evidence>
<evidence type="ECO:0000256" key="3">
    <source>
        <dbReference type="ARBA" id="ARBA00006427"/>
    </source>
</evidence>
<accession>A0A8H6IJC4</accession>
<evidence type="ECO:0000259" key="7">
    <source>
        <dbReference type="Pfam" id="PF12333"/>
    </source>
</evidence>
<reference evidence="8 9" key="1">
    <citation type="submission" date="2020-07" db="EMBL/GenBank/DDBJ databases">
        <title>Comparative genomics of pyrophilous fungi reveals a link between fire events and developmental genes.</title>
        <authorList>
            <consortium name="DOE Joint Genome Institute"/>
            <person name="Steindorff A.S."/>
            <person name="Carver A."/>
            <person name="Calhoun S."/>
            <person name="Stillman K."/>
            <person name="Liu H."/>
            <person name="Lipzen A."/>
            <person name="Pangilinan J."/>
            <person name="Labutti K."/>
            <person name="Bruns T.D."/>
            <person name="Grigoriev I.V."/>
        </authorList>
    </citation>
    <scope>NUCLEOTIDE SEQUENCE [LARGE SCALE GENOMIC DNA]</scope>
    <source>
        <strain evidence="8 9">CBS 144469</strain>
    </source>
</reference>
<feature type="compositionally biased region" description="Low complexity" evidence="6">
    <location>
        <begin position="494"/>
        <end position="503"/>
    </location>
</feature>
<dbReference type="SUPFAM" id="SSF48371">
    <property type="entry name" value="ARM repeat"/>
    <property type="match status" value="1"/>
</dbReference>
<name>A0A8H6IJC4_9AGAR</name>
<evidence type="ECO:0000313" key="9">
    <source>
        <dbReference type="Proteomes" id="UP000521943"/>
    </source>
</evidence>
<keyword evidence="9" id="KW-1185">Reference proteome</keyword>
<gene>
    <name evidence="8" type="ORF">DFP72DRAFT_3006</name>
</gene>
<dbReference type="GO" id="GO:0120330">
    <property type="term" value="C:rixosome complex"/>
    <property type="evidence" value="ECO:0007669"/>
    <property type="project" value="UniProtKB-UniRule"/>
</dbReference>
<protein>
    <recommendedName>
        <fullName evidence="5">Pre-rRNA-processing protein</fullName>
    </recommendedName>
</protein>
<comment type="caution">
    <text evidence="8">The sequence shown here is derived from an EMBL/GenBank/DDBJ whole genome shotgun (WGS) entry which is preliminary data.</text>
</comment>
<evidence type="ECO:0000256" key="6">
    <source>
        <dbReference type="SAM" id="MobiDB-lite"/>
    </source>
</evidence>
<dbReference type="InterPro" id="IPR024679">
    <property type="entry name" value="Ipi1_N"/>
</dbReference>
<evidence type="ECO:0000256" key="2">
    <source>
        <dbReference type="ARBA" id="ARBA00004123"/>
    </source>
</evidence>
<comment type="subunit">
    <text evidence="5">Component of the RIX1 complex.</text>
</comment>
<keyword evidence="5" id="KW-0698">rRNA processing</keyword>
<feature type="region of interest" description="Disordered" evidence="6">
    <location>
        <begin position="481"/>
        <end position="504"/>
    </location>
</feature>
<sequence length="802" mass="87768">MPKSVKKKRDKAAEFTKAKLKLGKGKKAADNAIDTSFKARSIVLPTQSIVIEKDATTPLTRRNHSFNDLIILLKHYSAVSRKDAILGMRELLEAHWDMLESNLTVLINAVVRLIGDEDSSVRKTLLGFLSWLIPRIPTENLIPHAQLLILFTTSAQTHIFPEIRIDAIKVLDILLESIPQTVVSGINTKGHGSRVLDGYLGILNAGTKFGGNEGPMTATSTASVTLSPASRLVVFNSLSTFLKHALTPTSLEASSSQDQADPTKPMRAWFLKSAFQTQEAFPEFEQLLLPKHSAHGKGQIYQQWQEHVEYEGDDDEFISPFSLAKPSATGHWTLQDLTNVLENPTELGSSESSSGPEKFFVRNIARTMHPSLVATFLDYAPNAFSPSGNPALTDVDLILAVSRIAHTLYKTVFQEVDKAAEVHIEELQSLLGYMTPYFPAQSQASKNIRFEQFYEEYNLIYCELTALLMITSKVESSRLAQKRKAREARGAGGPSTSSASAAASKRDAAQTILRKQAARISDFIMEKLRGQASSAASSGISSNISPAAYLTLLPTIWTLINNSVVLAQDDQRQHDEVLQVTLEHAVKVSSKAATKRLTVEFVSRLALLDTHTQYRGNFKLGSNSAEDERFKAWLLHLPQVLWELGSSNLLATETILRAILRILQRRSRLLGEETLSQLQSRMAPYFTINHAVRGRLAGPFSKLPATPPVGSSGPTGYGNGVSVSVRRLALDVVSTILVQPSSAAMSSSSRGVKVSSADVGRSFSSAANENGRQALVEAVNRAVEGTEDDGYWRHAVSHSTGP</sequence>
<comment type="similarity">
    <text evidence="3 5">Belongs to the IPI1/TEX10 family.</text>
</comment>
<organism evidence="8 9">
    <name type="scientific">Ephemerocybe angulata</name>
    <dbReference type="NCBI Taxonomy" id="980116"/>
    <lineage>
        <taxon>Eukaryota</taxon>
        <taxon>Fungi</taxon>
        <taxon>Dikarya</taxon>
        <taxon>Basidiomycota</taxon>
        <taxon>Agaricomycotina</taxon>
        <taxon>Agaricomycetes</taxon>
        <taxon>Agaricomycetidae</taxon>
        <taxon>Agaricales</taxon>
        <taxon>Agaricineae</taxon>
        <taxon>Psathyrellaceae</taxon>
        <taxon>Ephemerocybe</taxon>
    </lineage>
</organism>
<evidence type="ECO:0000313" key="8">
    <source>
        <dbReference type="EMBL" id="KAF6765969.1"/>
    </source>
</evidence>
<dbReference type="Pfam" id="PF12333">
    <property type="entry name" value="Ipi1_N"/>
    <property type="match status" value="1"/>
</dbReference>
<keyword evidence="5" id="KW-0690">Ribosome biogenesis</keyword>
<dbReference type="GO" id="GO:0005634">
    <property type="term" value="C:nucleus"/>
    <property type="evidence" value="ECO:0007669"/>
    <property type="project" value="UniProtKB-SubCell"/>
</dbReference>
<proteinExistence type="inferred from homology"/>
<dbReference type="PANTHER" id="PTHR16056">
    <property type="entry name" value="REGULATOR OF MICROTUBULE DYNAMICS PROTEIN"/>
    <property type="match status" value="1"/>
</dbReference>
<dbReference type="Gene3D" id="1.25.10.10">
    <property type="entry name" value="Leucine-rich Repeat Variant"/>
    <property type="match status" value="1"/>
</dbReference>
<keyword evidence="4 5" id="KW-0539">Nucleus</keyword>
<dbReference type="AlphaFoldDB" id="A0A8H6IJC4"/>
<comment type="function">
    <text evidence="1 5">Component of the RIX1 complex required for processing of ITS2 sequences from 35S pre-rRNA.</text>
</comment>
<evidence type="ECO:0000256" key="1">
    <source>
        <dbReference type="ARBA" id="ARBA00002355"/>
    </source>
</evidence>
<evidence type="ECO:0000256" key="4">
    <source>
        <dbReference type="ARBA" id="ARBA00023242"/>
    </source>
</evidence>